<dbReference type="KEGG" id="aiq:Azoinq_10545"/>
<sequence length="155" mass="16505">MRIVLQRVARARVTVDGRETGAVGRGYLLLVGFETADGDNPDLGREMDALAAKILKLRLFPDGEGVMNRNLAEAAGGLLAVSQFTLFAATRKGNRPSWSRAARPEVAAPLFQDFVARLSAAWGQPVATGVFGADMAVELVNDGPVTLILDSRAPE</sequence>
<dbReference type="Proteomes" id="UP000683428">
    <property type="component" value="Chromosome"/>
</dbReference>
<comment type="function">
    <text evidence="2">An aminoacyl-tRNA editing enzyme that deacylates mischarged D-aminoacyl-tRNAs. Also deacylates mischarged glycyl-tRNA(Ala), protecting cells against glycine mischarging by AlaRS. Acts via tRNA-based rather than protein-based catalysis; rejects L-amino acids rather than detecting D-amino acids in the active site. By recycling D-aminoacyl-tRNA to D-amino acids and free tRNA molecules, this enzyme counteracts the toxicity associated with the formation of D-aminoacyl-tRNA entities in vivo and helps enforce protein L-homochirality.</text>
</comment>
<dbReference type="EMBL" id="CP064782">
    <property type="protein sequence ID" value="QWT48298.1"/>
    <property type="molecule type" value="Genomic_DNA"/>
</dbReference>
<keyword evidence="4" id="KW-1185">Reference proteome</keyword>
<evidence type="ECO:0000256" key="1">
    <source>
        <dbReference type="ARBA" id="ARBA00009673"/>
    </source>
</evidence>
<dbReference type="NCBIfam" id="TIGR00256">
    <property type="entry name" value="D-aminoacyl-tRNA deacylase"/>
    <property type="match status" value="1"/>
</dbReference>
<dbReference type="EC" id="3.1.1.96" evidence="2"/>
<keyword evidence="2" id="KW-0820">tRNA-binding</keyword>
<dbReference type="GO" id="GO:0005737">
    <property type="term" value="C:cytoplasm"/>
    <property type="evidence" value="ECO:0007669"/>
    <property type="project" value="UniProtKB-SubCell"/>
</dbReference>
<organism evidence="3 4">
    <name type="scientific">Azospira inquinata</name>
    <dbReference type="NCBI Taxonomy" id="2785627"/>
    <lineage>
        <taxon>Bacteria</taxon>
        <taxon>Pseudomonadati</taxon>
        <taxon>Pseudomonadota</taxon>
        <taxon>Betaproteobacteria</taxon>
        <taxon>Rhodocyclales</taxon>
        <taxon>Rhodocyclaceae</taxon>
        <taxon>Azospira</taxon>
    </lineage>
</organism>
<keyword evidence="2" id="KW-0694">RNA-binding</keyword>
<proteinExistence type="inferred from homology"/>
<evidence type="ECO:0000313" key="4">
    <source>
        <dbReference type="Proteomes" id="UP000683428"/>
    </source>
</evidence>
<evidence type="ECO:0000313" key="3">
    <source>
        <dbReference type="EMBL" id="QWT48298.1"/>
    </source>
</evidence>
<comment type="domain">
    <text evidence="2">A Gly-cisPro motif from one monomer fits into the active site of the other monomer to allow specific chiral rejection of L-amino acids.</text>
</comment>
<comment type="similarity">
    <text evidence="1 2">Belongs to the DTD family.</text>
</comment>
<dbReference type="GO" id="GO:0043908">
    <property type="term" value="F:Ser(Gly)-tRNA(Ala) hydrolase activity"/>
    <property type="evidence" value="ECO:0007669"/>
    <property type="project" value="UniProtKB-UniRule"/>
</dbReference>
<dbReference type="RefSeq" id="WP_216129292.1">
    <property type="nucleotide sequence ID" value="NZ_CP064782.1"/>
</dbReference>
<keyword evidence="2 3" id="KW-0378">Hydrolase</keyword>
<comment type="catalytic activity">
    <reaction evidence="2">
        <text>a D-aminoacyl-tRNA + H2O = a tRNA + a D-alpha-amino acid + H(+)</text>
        <dbReference type="Rhea" id="RHEA:13953"/>
        <dbReference type="Rhea" id="RHEA-COMP:10123"/>
        <dbReference type="Rhea" id="RHEA-COMP:10124"/>
        <dbReference type="ChEBI" id="CHEBI:15377"/>
        <dbReference type="ChEBI" id="CHEBI:15378"/>
        <dbReference type="ChEBI" id="CHEBI:59871"/>
        <dbReference type="ChEBI" id="CHEBI:78442"/>
        <dbReference type="ChEBI" id="CHEBI:79333"/>
        <dbReference type="EC" id="3.1.1.96"/>
    </reaction>
</comment>
<dbReference type="HAMAP" id="MF_00518">
    <property type="entry name" value="Deacylase_Dtd"/>
    <property type="match status" value="1"/>
</dbReference>
<dbReference type="GO" id="GO:0019478">
    <property type="term" value="P:D-amino acid catabolic process"/>
    <property type="evidence" value="ECO:0007669"/>
    <property type="project" value="UniProtKB-UniRule"/>
</dbReference>
<name>A0A975SL13_9RHOO</name>
<dbReference type="EC" id="3.1.1.-" evidence="2"/>
<reference evidence="3" key="1">
    <citation type="submission" date="2020-11" db="EMBL/GenBank/DDBJ databases">
        <title>Azospira inquinata sp. nov.</title>
        <authorList>
            <person name="Moe W.M."/>
            <person name="Mikes M.C."/>
        </authorList>
    </citation>
    <scope>NUCLEOTIDE SEQUENCE</scope>
    <source>
        <strain evidence="3">Azo-3</strain>
    </source>
</reference>
<dbReference type="InterPro" id="IPR003732">
    <property type="entry name" value="Daa-tRNA_deacyls_DTD"/>
</dbReference>
<dbReference type="GO" id="GO:0000049">
    <property type="term" value="F:tRNA binding"/>
    <property type="evidence" value="ECO:0007669"/>
    <property type="project" value="UniProtKB-UniRule"/>
</dbReference>
<dbReference type="PANTHER" id="PTHR10472:SF5">
    <property type="entry name" value="D-AMINOACYL-TRNA DEACYLASE 1"/>
    <property type="match status" value="1"/>
</dbReference>
<protein>
    <recommendedName>
        <fullName evidence="2">D-aminoacyl-tRNA deacylase</fullName>
        <shortName evidence="2">DTD</shortName>
        <ecNumber evidence="2">3.1.1.96</ecNumber>
    </recommendedName>
    <alternativeName>
        <fullName evidence="2">Gly-tRNA(Ala) deacylase</fullName>
        <ecNumber evidence="2">3.1.1.-</ecNumber>
    </alternativeName>
</protein>
<dbReference type="GO" id="GO:0106026">
    <property type="term" value="F:Gly-tRNA(Ala) deacylase activity"/>
    <property type="evidence" value="ECO:0007669"/>
    <property type="project" value="UniProtKB-UniRule"/>
</dbReference>
<accession>A0A975SL13</accession>
<comment type="subcellular location">
    <subcellularLocation>
        <location evidence="2">Cytoplasm</location>
    </subcellularLocation>
</comment>
<evidence type="ECO:0000256" key="2">
    <source>
        <dbReference type="HAMAP-Rule" id="MF_00518"/>
    </source>
</evidence>
<dbReference type="Pfam" id="PF02580">
    <property type="entry name" value="Tyr_Deacylase"/>
    <property type="match status" value="1"/>
</dbReference>
<dbReference type="PANTHER" id="PTHR10472">
    <property type="entry name" value="D-TYROSYL-TRNA TYR DEACYLASE"/>
    <property type="match status" value="1"/>
</dbReference>
<gene>
    <name evidence="2" type="primary">dtd</name>
    <name evidence="3" type="ORF">Azoinq_10545</name>
</gene>
<comment type="subunit">
    <text evidence="2">Homodimer.</text>
</comment>
<dbReference type="GO" id="GO:0051500">
    <property type="term" value="F:D-tyrosyl-tRNA(Tyr) deacylase activity"/>
    <property type="evidence" value="ECO:0007669"/>
    <property type="project" value="TreeGrafter"/>
</dbReference>
<comment type="catalytic activity">
    <reaction evidence="2">
        <text>glycyl-tRNA(Ala) + H2O = tRNA(Ala) + glycine + H(+)</text>
        <dbReference type="Rhea" id="RHEA:53744"/>
        <dbReference type="Rhea" id="RHEA-COMP:9657"/>
        <dbReference type="Rhea" id="RHEA-COMP:13640"/>
        <dbReference type="ChEBI" id="CHEBI:15377"/>
        <dbReference type="ChEBI" id="CHEBI:15378"/>
        <dbReference type="ChEBI" id="CHEBI:57305"/>
        <dbReference type="ChEBI" id="CHEBI:78442"/>
        <dbReference type="ChEBI" id="CHEBI:78522"/>
    </reaction>
</comment>
<keyword evidence="2" id="KW-0963">Cytoplasm</keyword>
<dbReference type="AlphaFoldDB" id="A0A975SL13"/>
<dbReference type="FunFam" id="3.50.80.10:FF:000001">
    <property type="entry name" value="D-aminoacyl-tRNA deacylase"/>
    <property type="match status" value="1"/>
</dbReference>
<feature type="short sequence motif" description="Gly-cisPro motif, important for rejection of L-amino acids" evidence="2">
    <location>
        <begin position="143"/>
        <end position="144"/>
    </location>
</feature>